<comment type="caution">
    <text evidence="2">The sequence shown here is derived from an EMBL/GenBank/DDBJ whole genome shotgun (WGS) entry which is preliminary data.</text>
</comment>
<sequence length="102" mass="10877">MAVHRLPPDLTRTHRLHQTNSYAMSPVRPNSDTLGDGQEANVTPAPGRLPRRPEAIPAPHHSGRTGPAAPCGEAPPVAPVRYVDRRGRRGAAAWGQAGIIRG</sequence>
<accession>A0ABP9JWW2</accession>
<gene>
    <name evidence="2" type="ORF">GCM10023336_07650</name>
</gene>
<protein>
    <submittedName>
        <fullName evidence="2">Uncharacterized protein</fullName>
    </submittedName>
</protein>
<feature type="region of interest" description="Disordered" evidence="1">
    <location>
        <begin position="1"/>
        <end position="78"/>
    </location>
</feature>
<feature type="compositionally biased region" description="Polar residues" evidence="1">
    <location>
        <begin position="18"/>
        <end position="33"/>
    </location>
</feature>
<evidence type="ECO:0000256" key="1">
    <source>
        <dbReference type="SAM" id="MobiDB-lite"/>
    </source>
</evidence>
<evidence type="ECO:0000313" key="2">
    <source>
        <dbReference type="EMBL" id="GAA5044837.1"/>
    </source>
</evidence>
<keyword evidence="3" id="KW-1185">Reference proteome</keyword>
<reference evidence="3" key="1">
    <citation type="journal article" date="2019" name="Int. J. Syst. Evol. Microbiol.">
        <title>The Global Catalogue of Microorganisms (GCM) 10K type strain sequencing project: providing services to taxonomists for standard genome sequencing and annotation.</title>
        <authorList>
            <consortium name="The Broad Institute Genomics Platform"/>
            <consortium name="The Broad Institute Genome Sequencing Center for Infectious Disease"/>
            <person name="Wu L."/>
            <person name="Ma J."/>
        </authorList>
    </citation>
    <scope>NUCLEOTIDE SEQUENCE [LARGE SCALE GENOMIC DNA]</scope>
    <source>
        <strain evidence="3">JCM 18410</strain>
    </source>
</reference>
<dbReference type="EMBL" id="BAABKC010000011">
    <property type="protein sequence ID" value="GAA5044837.1"/>
    <property type="molecule type" value="Genomic_DNA"/>
</dbReference>
<evidence type="ECO:0000313" key="3">
    <source>
        <dbReference type="Proteomes" id="UP001500124"/>
    </source>
</evidence>
<organism evidence="2 3">
    <name type="scientific">Streptomyces similanensis</name>
    <dbReference type="NCBI Taxonomy" id="1274988"/>
    <lineage>
        <taxon>Bacteria</taxon>
        <taxon>Bacillati</taxon>
        <taxon>Actinomycetota</taxon>
        <taxon>Actinomycetes</taxon>
        <taxon>Kitasatosporales</taxon>
        <taxon>Streptomycetaceae</taxon>
        <taxon>Streptomyces</taxon>
    </lineage>
</organism>
<name>A0ABP9JWW2_9ACTN</name>
<proteinExistence type="predicted"/>
<dbReference type="Proteomes" id="UP001500124">
    <property type="component" value="Unassembled WGS sequence"/>
</dbReference>